<evidence type="ECO:0000259" key="1">
    <source>
        <dbReference type="Pfam" id="PF09992"/>
    </source>
</evidence>
<keyword evidence="3" id="KW-1185">Reference proteome</keyword>
<dbReference type="InterPro" id="IPR018711">
    <property type="entry name" value="NAGPA"/>
</dbReference>
<dbReference type="PANTHER" id="PTHR40446:SF2">
    <property type="entry name" value="N-ACETYLGLUCOSAMINE-1-PHOSPHODIESTER ALPHA-N-ACETYLGLUCOSAMINIDASE"/>
    <property type="match status" value="1"/>
</dbReference>
<dbReference type="Gene3D" id="2.60.40.1080">
    <property type="match status" value="1"/>
</dbReference>
<feature type="domain" description="Phosphodiester glycosidase" evidence="1">
    <location>
        <begin position="200"/>
        <end position="377"/>
    </location>
</feature>
<accession>A0A1M5TE29</accession>
<dbReference type="Pfam" id="PF09992">
    <property type="entry name" value="NAGPA"/>
    <property type="match status" value="1"/>
</dbReference>
<evidence type="ECO:0000313" key="2">
    <source>
        <dbReference type="EMBL" id="SHH48573.1"/>
    </source>
</evidence>
<dbReference type="RefSeq" id="WP_072726233.1">
    <property type="nucleotide sequence ID" value="NZ_FQXH01000031.1"/>
</dbReference>
<protein>
    <recommendedName>
        <fullName evidence="1">Phosphodiester glycosidase domain-containing protein</fullName>
    </recommendedName>
</protein>
<name>A0A1M5TE29_9FIRM</name>
<dbReference type="EMBL" id="FQXH01000031">
    <property type="protein sequence ID" value="SHH48573.1"/>
    <property type="molecule type" value="Genomic_DNA"/>
</dbReference>
<reference evidence="3" key="1">
    <citation type="submission" date="2016-11" db="EMBL/GenBank/DDBJ databases">
        <authorList>
            <person name="Varghese N."/>
            <person name="Submissions S."/>
        </authorList>
    </citation>
    <scope>NUCLEOTIDE SEQUENCE [LARGE SCALE GENOMIC DNA]</scope>
    <source>
        <strain evidence="3">DSM 15285</strain>
    </source>
</reference>
<dbReference type="AlphaFoldDB" id="A0A1M5TE29"/>
<dbReference type="STRING" id="1123350.SAMN02744040_02119"/>
<sequence length="781" mass="87582">MKKYKISILIALFIIFNLFSYSFAQDKFIIHDKITEEILTKGVTRTNIHRFTNEGWLNINVIKADLSNKNINVELFTDPRGINYMSNVLQYAQNNDAVAAINADFFQKVRGVSDRGSSIGPIVKNGNLISNTSKQQGMSSILIDNSNNVIFKYWDIQLTITAPNGNSHPIKYMNKYDSLDSIVLYDRNWGTKSMGSSGSTVEVVVEDNIVKDIRRNMEPVEIPENGYILTTLTDYNTFLIDNFKIGDPIKLDISAEPNFENLKYALGAGTLLVKDGEIQKFTDGIKGVHPRTAIGVDASGKTFYMVTVDGRQLVSKGMSELELANLMIELGAYNAVNLDGGGSTTLVSKSFADPEIKVINYPSDGFLRKVINSIGITTSAPKEDVYGLLIESKSKNIFVNTSRSFTVKAYDKNFNPVDIDINKIKWSVSGVKGKFKNNKFFPTSTGHGTITATYKNISSNYNIKVLDLPSSITINTKNINIKSGQTLNLYITGKDSQGYSAPINLSDVKWNIPKNICTIEDNYIKGLKSGNCIITASFGQVNTHAIVNVDSNENNTIKLPDDITLPDPLNKNSSVLEGKNNFSFSVFSDTLKRDTLAKNLIMIKTLDKFNKNNNIATFVSQINSTDKNNLNIPYIDITKPSLTNFKESTFITLNNKNNGLRASDAKQWLWLKENIKNIKSKNIFILLPRPLESNVKGGFKDIYELQLFKDTLYENLVKQNKNVFVFYNNDKFNINVENGIRYIGTPKFPNTTRDLSKFKYIEVIVNGENVTYQEKNVFDIK</sequence>
<organism evidence="2 3">
    <name type="scientific">Tepidibacter thalassicus DSM 15285</name>
    <dbReference type="NCBI Taxonomy" id="1123350"/>
    <lineage>
        <taxon>Bacteria</taxon>
        <taxon>Bacillati</taxon>
        <taxon>Bacillota</taxon>
        <taxon>Clostridia</taxon>
        <taxon>Peptostreptococcales</taxon>
        <taxon>Peptostreptococcaceae</taxon>
        <taxon>Tepidibacter</taxon>
    </lineage>
</organism>
<evidence type="ECO:0000313" key="3">
    <source>
        <dbReference type="Proteomes" id="UP000242520"/>
    </source>
</evidence>
<gene>
    <name evidence="2" type="ORF">SAMN02744040_02119</name>
</gene>
<proteinExistence type="predicted"/>
<dbReference type="PANTHER" id="PTHR40446">
    <property type="entry name" value="N-ACETYLGLUCOSAMINE-1-PHOSPHODIESTER ALPHA-N-ACETYLGLUCOSAMINIDASE"/>
    <property type="match status" value="1"/>
</dbReference>
<dbReference type="Proteomes" id="UP000242520">
    <property type="component" value="Unassembled WGS sequence"/>
</dbReference>
<dbReference type="OrthoDB" id="9809781at2"/>